<dbReference type="Gene3D" id="3.40.50.1820">
    <property type="entry name" value="alpha/beta hydrolase"/>
    <property type="match status" value="1"/>
</dbReference>
<reference evidence="3 4" key="1">
    <citation type="journal article" date="2024" name="Commun. Biol.">
        <title>Comparative genomic analysis of thermophilic fungi reveals convergent evolutionary adaptations and gene losses.</title>
        <authorList>
            <person name="Steindorff A.S."/>
            <person name="Aguilar-Pontes M.V."/>
            <person name="Robinson A.J."/>
            <person name="Andreopoulos B."/>
            <person name="LaButti K."/>
            <person name="Kuo A."/>
            <person name="Mondo S."/>
            <person name="Riley R."/>
            <person name="Otillar R."/>
            <person name="Haridas S."/>
            <person name="Lipzen A."/>
            <person name="Grimwood J."/>
            <person name="Schmutz J."/>
            <person name="Clum A."/>
            <person name="Reid I.D."/>
            <person name="Moisan M.C."/>
            <person name="Butler G."/>
            <person name="Nguyen T.T.M."/>
            <person name="Dewar K."/>
            <person name="Conant G."/>
            <person name="Drula E."/>
            <person name="Henrissat B."/>
            <person name="Hansel C."/>
            <person name="Singer S."/>
            <person name="Hutchinson M.I."/>
            <person name="de Vries R.P."/>
            <person name="Natvig D.O."/>
            <person name="Powell A.J."/>
            <person name="Tsang A."/>
            <person name="Grigoriev I.V."/>
        </authorList>
    </citation>
    <scope>NUCLEOTIDE SEQUENCE [LARGE SCALE GENOMIC DNA]</scope>
    <source>
        <strain evidence="3 4">ATCC 22073</strain>
    </source>
</reference>
<dbReference type="InterPro" id="IPR050300">
    <property type="entry name" value="GDXG_lipolytic_enzyme"/>
</dbReference>
<keyword evidence="1" id="KW-0378">Hydrolase</keyword>
<dbReference type="RefSeq" id="XP_070863236.1">
    <property type="nucleotide sequence ID" value="XM_071013795.1"/>
</dbReference>
<evidence type="ECO:0000313" key="3">
    <source>
        <dbReference type="EMBL" id="KAL2264509.1"/>
    </source>
</evidence>
<gene>
    <name evidence="3" type="ORF">VTJ83DRAFT_7019</name>
</gene>
<dbReference type="PANTHER" id="PTHR48081:SF8">
    <property type="entry name" value="ALPHA_BETA HYDROLASE FOLD-3 DOMAIN-CONTAINING PROTEIN-RELATED"/>
    <property type="match status" value="1"/>
</dbReference>
<comment type="caution">
    <text evidence="3">The sequence shown here is derived from an EMBL/GenBank/DDBJ whole genome shotgun (WGS) entry which is preliminary data.</text>
</comment>
<dbReference type="EMBL" id="JAZGUE010000007">
    <property type="protein sequence ID" value="KAL2264509.1"/>
    <property type="molecule type" value="Genomic_DNA"/>
</dbReference>
<dbReference type="GeneID" id="98128439"/>
<evidence type="ECO:0000259" key="2">
    <source>
        <dbReference type="Pfam" id="PF07859"/>
    </source>
</evidence>
<evidence type="ECO:0000256" key="1">
    <source>
        <dbReference type="ARBA" id="ARBA00022801"/>
    </source>
</evidence>
<accession>A0ABR4D4J4</accession>
<dbReference type="InterPro" id="IPR029058">
    <property type="entry name" value="AB_hydrolase_fold"/>
</dbReference>
<sequence>MSNGILNVDGIPVVNLASPRQPADIAEAQRLETARDVVGSAPSRWWLRFSALSWRSLQYVGMTLHFRASPRPPSPSFTRRIPSTISQTEGEIELLFYTPHDYAQTAGSDVQFPAVVNFHGGGFTIGSATDDARFARCVLEQCNAVFVSVNYRLAPEHPFPVAVQDSADAILYVARHAKELRIDPQKLAVSGFSAGGNLALASLLCLNDHLEALRTAGANAIPTHKICAAASWYPVTDYTIPREVKRASCPRPDQTLPPLLTNLFDASYLHPPDLSAAHPYLSPAQASDEQLAVAMPETVIVYTCDWDMLRKEGQDFADRLRQLSMTRDVQYKMIKGVPHAWDKPPDPINPAVGAEEAYRECCGHLCDVFQRQ</sequence>
<dbReference type="PANTHER" id="PTHR48081">
    <property type="entry name" value="AB HYDROLASE SUPERFAMILY PROTEIN C4A8.06C"/>
    <property type="match status" value="1"/>
</dbReference>
<feature type="domain" description="Alpha/beta hydrolase fold-3" evidence="2">
    <location>
        <begin position="115"/>
        <end position="341"/>
    </location>
</feature>
<protein>
    <recommendedName>
        <fullName evidence="2">Alpha/beta hydrolase fold-3 domain-containing protein</fullName>
    </recommendedName>
</protein>
<dbReference type="Pfam" id="PF07859">
    <property type="entry name" value="Abhydrolase_3"/>
    <property type="match status" value="1"/>
</dbReference>
<keyword evidence="4" id="KW-1185">Reference proteome</keyword>
<dbReference type="Proteomes" id="UP001600064">
    <property type="component" value="Unassembled WGS sequence"/>
</dbReference>
<dbReference type="InterPro" id="IPR013094">
    <property type="entry name" value="AB_hydrolase_3"/>
</dbReference>
<name>A0ABR4D4J4_9PEZI</name>
<proteinExistence type="predicted"/>
<evidence type="ECO:0000313" key="4">
    <source>
        <dbReference type="Proteomes" id="UP001600064"/>
    </source>
</evidence>
<organism evidence="3 4">
    <name type="scientific">Remersonia thermophila</name>
    <dbReference type="NCBI Taxonomy" id="72144"/>
    <lineage>
        <taxon>Eukaryota</taxon>
        <taxon>Fungi</taxon>
        <taxon>Dikarya</taxon>
        <taxon>Ascomycota</taxon>
        <taxon>Pezizomycotina</taxon>
        <taxon>Sordariomycetes</taxon>
        <taxon>Sordariomycetidae</taxon>
        <taxon>Sordariales</taxon>
        <taxon>Sordariales incertae sedis</taxon>
        <taxon>Remersonia</taxon>
    </lineage>
</organism>
<dbReference type="SUPFAM" id="SSF53474">
    <property type="entry name" value="alpha/beta-Hydrolases"/>
    <property type="match status" value="1"/>
</dbReference>